<feature type="domain" description="MobA-like NTP transferase" evidence="5">
    <location>
        <begin position="454"/>
        <end position="591"/>
    </location>
</feature>
<dbReference type="InterPro" id="IPR020568">
    <property type="entry name" value="Ribosomal_Su5_D2-typ_SF"/>
</dbReference>
<dbReference type="Gene3D" id="3.90.550.10">
    <property type="entry name" value="Spore Coat Polysaccharide Biosynthesis Protein SpsA, Chain A"/>
    <property type="match status" value="1"/>
</dbReference>
<dbReference type="EMBL" id="KF900570">
    <property type="protein sequence ID" value="AIE99679.1"/>
    <property type="molecule type" value="Genomic_DNA"/>
</dbReference>
<dbReference type="AlphaFoldDB" id="A0A075G8I1"/>
<sequence length="710" mass="78031">MIGARNSTTIIHLFKGKNKSIVDAVQRYEELYGIGPVWVIQVPARICLAADHTDYWSGFTSELVVMASDSQIMTAVIGPRDDGVISCNSMGEVFEPWEQELGENIPSGENWLAWLELLGEPTPHWSNYVMGSVRHTQMFEDVKYGFNMSITSSIPPDSGSSSSSALAICGMFAIRLSNQLDTDAEVMTYTTAEAEWFCGTRGGMMDHATMMYSCEDSVLRLTFNPFSQQAIQLPKEMSGVKFATLFTHPSKKGSEIKRAFNELAFVAREIIPRLVPKNWQDNWGNVAMELPEKMSREEIVNRWPNDCGVFEKMYPALFDINFEIKVANRFRFAMRELDRSKRMQSLLTSGNCTADQIGIIMNEAWVDAGELYGIRTAEMNQFADKARKIVGVHGIKVMGAGFGGNLLLLTDRDVDLSSLGNDRIKECSAGRAASIVDVGDMMPTLGNSTPPLAAVLLCGGVGSRMLKQGITTHKPLLPLNGIPSTKLVIQQLLNSNLNFSQILVVIPPGREADYDEVLTGLGVKIVTQHEALGTGNAVHCIIDELLSPIEQVYVSFGTQPLIRTTTMAGALAHHLNSGAGFTLPTTLRKNPYAPLIRDEMGGVVGSIETYLDNAVMPDFGETNVGGYWSSKHALEIVLGELHSKLYDEGNKRYNTNSGELGFPNEMTKGCLEAGLGVEGIVIADPEEVVGLKTPEHIGEVEQWLNKGWRR</sequence>
<dbReference type="SUPFAM" id="SSF55060">
    <property type="entry name" value="GHMP Kinase, C-terminal domain"/>
    <property type="match status" value="1"/>
</dbReference>
<gene>
    <name evidence="6" type="primary">glmU</name>
</gene>
<comment type="similarity">
    <text evidence="1">Belongs to the GHMP kinase family. GalK subfamily.</text>
</comment>
<dbReference type="SUPFAM" id="SSF53448">
    <property type="entry name" value="Nucleotide-diphospho-sugar transferases"/>
    <property type="match status" value="1"/>
</dbReference>
<dbReference type="Gene3D" id="3.30.230.10">
    <property type="match status" value="1"/>
</dbReference>
<reference evidence="6" key="1">
    <citation type="journal article" date="2014" name="Genome Biol. Evol.">
        <title>Pangenome evidence for extensive interdomain horizontal transfer affecting lineage core and shell genes in uncultured planktonic thaumarchaeota and euryarchaeota.</title>
        <authorList>
            <person name="Deschamps P."/>
            <person name="Zivanovic Y."/>
            <person name="Moreira D."/>
            <person name="Rodriguez-Valera F."/>
            <person name="Lopez-Garcia P."/>
        </authorList>
    </citation>
    <scope>NUCLEOTIDE SEQUENCE</scope>
</reference>
<dbReference type="Gene3D" id="3.30.70.890">
    <property type="entry name" value="GHMP kinase, C-terminal domain"/>
    <property type="match status" value="1"/>
</dbReference>
<dbReference type="GO" id="GO:0005524">
    <property type="term" value="F:ATP binding"/>
    <property type="evidence" value="ECO:0007669"/>
    <property type="project" value="UniProtKB-KW"/>
</dbReference>
<organism evidence="6">
    <name type="scientific">uncultured marine group II/III euryarchaeote KM3_115_D07</name>
    <dbReference type="NCBI Taxonomy" id="1457856"/>
    <lineage>
        <taxon>Archaea</taxon>
        <taxon>Methanobacteriati</taxon>
        <taxon>Methanobacteriota</taxon>
        <taxon>environmental samples</taxon>
    </lineage>
</organism>
<dbReference type="Pfam" id="PF12804">
    <property type="entry name" value="NTP_transf_3"/>
    <property type="match status" value="1"/>
</dbReference>
<accession>A0A075G8I1</accession>
<evidence type="ECO:0000313" key="6">
    <source>
        <dbReference type="EMBL" id="AIE99679.1"/>
    </source>
</evidence>
<dbReference type="GO" id="GO:0016779">
    <property type="term" value="F:nucleotidyltransferase activity"/>
    <property type="evidence" value="ECO:0007669"/>
    <property type="project" value="UniProtKB-ARBA"/>
</dbReference>
<evidence type="ECO:0000256" key="1">
    <source>
        <dbReference type="ARBA" id="ARBA00006566"/>
    </source>
</evidence>
<keyword evidence="6" id="KW-0808">Transferase</keyword>
<dbReference type="InterPro" id="IPR006204">
    <property type="entry name" value="GHMP_kinase_N_dom"/>
</dbReference>
<dbReference type="GO" id="GO:0006012">
    <property type="term" value="P:galactose metabolic process"/>
    <property type="evidence" value="ECO:0007669"/>
    <property type="project" value="TreeGrafter"/>
</dbReference>
<keyword evidence="3" id="KW-0067">ATP-binding</keyword>
<dbReference type="InterPro" id="IPR036554">
    <property type="entry name" value="GHMP_kinase_C_sf"/>
</dbReference>
<proteinExistence type="inferred from homology"/>
<feature type="domain" description="GHMP kinase N-terminal" evidence="4">
    <location>
        <begin position="127"/>
        <end position="212"/>
    </location>
</feature>
<evidence type="ECO:0000259" key="5">
    <source>
        <dbReference type="Pfam" id="PF12804"/>
    </source>
</evidence>
<name>A0A075G8I1_9EURY</name>
<dbReference type="Pfam" id="PF00288">
    <property type="entry name" value="GHMP_kinases_N"/>
    <property type="match status" value="1"/>
</dbReference>
<evidence type="ECO:0000256" key="2">
    <source>
        <dbReference type="ARBA" id="ARBA00022741"/>
    </source>
</evidence>
<dbReference type="PANTHER" id="PTHR10457">
    <property type="entry name" value="MEVALONATE KINASE/GALACTOKINASE"/>
    <property type="match status" value="1"/>
</dbReference>
<dbReference type="GO" id="GO:0005829">
    <property type="term" value="C:cytosol"/>
    <property type="evidence" value="ECO:0007669"/>
    <property type="project" value="TreeGrafter"/>
</dbReference>
<dbReference type="InterPro" id="IPR025877">
    <property type="entry name" value="MobA-like_NTP_Trfase"/>
</dbReference>
<dbReference type="PRINTS" id="PR00959">
    <property type="entry name" value="MEVGALKINASE"/>
</dbReference>
<dbReference type="SUPFAM" id="SSF54211">
    <property type="entry name" value="Ribosomal protein S5 domain 2-like"/>
    <property type="match status" value="1"/>
</dbReference>
<dbReference type="PANTHER" id="PTHR10457:SF7">
    <property type="entry name" value="GALACTOKINASE-RELATED"/>
    <property type="match status" value="1"/>
</dbReference>
<dbReference type="GO" id="GO:0019134">
    <property type="term" value="F:glucosamine-1-phosphate N-acetyltransferase activity"/>
    <property type="evidence" value="ECO:0007669"/>
    <property type="project" value="UniProtKB-EC"/>
</dbReference>
<dbReference type="InterPro" id="IPR014721">
    <property type="entry name" value="Ribsml_uS5_D2-typ_fold_subgr"/>
</dbReference>
<dbReference type="InterPro" id="IPR029044">
    <property type="entry name" value="Nucleotide-diphossugar_trans"/>
</dbReference>
<evidence type="ECO:0000256" key="3">
    <source>
        <dbReference type="ARBA" id="ARBA00022840"/>
    </source>
</evidence>
<keyword evidence="2" id="KW-0547">Nucleotide-binding</keyword>
<dbReference type="GO" id="GO:0004335">
    <property type="term" value="F:galactokinase activity"/>
    <property type="evidence" value="ECO:0007669"/>
    <property type="project" value="TreeGrafter"/>
</dbReference>
<keyword evidence="6" id="KW-0012">Acyltransferase</keyword>
<evidence type="ECO:0000259" key="4">
    <source>
        <dbReference type="Pfam" id="PF00288"/>
    </source>
</evidence>
<dbReference type="EC" id="2.3.1.157" evidence="6"/>
<protein>
    <submittedName>
        <fullName evidence="6">UDP-N-acetylglucosamine pyrophosphorylase /glucosamine-1-phosphate N-acetyltransferase (GlmU)</fullName>
        <ecNumber evidence="6">2.3.1.157</ecNumber>
    </submittedName>
</protein>